<dbReference type="AlphaFoldDB" id="A0A2S6MWR0"/>
<dbReference type="Gene3D" id="3.40.630.30">
    <property type="match status" value="1"/>
</dbReference>
<evidence type="ECO:0000313" key="4">
    <source>
        <dbReference type="Proteomes" id="UP000239724"/>
    </source>
</evidence>
<dbReference type="FunFam" id="3.40.630.30:FF:000047">
    <property type="entry name" value="Acetyltransferase, GNAT family"/>
    <property type="match status" value="1"/>
</dbReference>
<comment type="caution">
    <text evidence="3">The sequence shown here is derived from an EMBL/GenBank/DDBJ whole genome shotgun (WGS) entry which is preliminary data.</text>
</comment>
<gene>
    <name evidence="3" type="ORF">CCS01_29080</name>
</gene>
<dbReference type="GO" id="GO:1990189">
    <property type="term" value="F:protein N-terminal-serine acetyltransferase activity"/>
    <property type="evidence" value="ECO:0007669"/>
    <property type="project" value="TreeGrafter"/>
</dbReference>
<feature type="domain" description="N-acetyltransferase" evidence="2">
    <location>
        <begin position="43"/>
        <end position="187"/>
    </location>
</feature>
<dbReference type="InterPro" id="IPR051908">
    <property type="entry name" value="Ribosomal_N-acetyltransferase"/>
</dbReference>
<dbReference type="PANTHER" id="PTHR43441:SF2">
    <property type="entry name" value="FAMILY ACETYLTRANSFERASE, PUTATIVE (AFU_ORTHOLOGUE AFUA_7G00850)-RELATED"/>
    <property type="match status" value="1"/>
</dbReference>
<evidence type="ECO:0000259" key="2">
    <source>
        <dbReference type="PROSITE" id="PS51186"/>
    </source>
</evidence>
<protein>
    <submittedName>
        <fullName evidence="3">GNAT family N-acetyltransferase</fullName>
    </submittedName>
</protein>
<dbReference type="InterPro" id="IPR016181">
    <property type="entry name" value="Acyl_CoA_acyltransferase"/>
</dbReference>
<dbReference type="InterPro" id="IPR000182">
    <property type="entry name" value="GNAT_dom"/>
</dbReference>
<feature type="region of interest" description="Disordered" evidence="1">
    <location>
        <begin position="1"/>
        <end position="21"/>
    </location>
</feature>
<dbReference type="PANTHER" id="PTHR43441">
    <property type="entry name" value="RIBOSOMAL-PROTEIN-SERINE ACETYLTRANSFERASE"/>
    <property type="match status" value="1"/>
</dbReference>
<dbReference type="GO" id="GO:0008999">
    <property type="term" value="F:protein-N-terminal-alanine acetyltransferase activity"/>
    <property type="evidence" value="ECO:0007669"/>
    <property type="project" value="TreeGrafter"/>
</dbReference>
<keyword evidence="3" id="KW-0808">Transferase</keyword>
<dbReference type="Proteomes" id="UP000239724">
    <property type="component" value="Unassembled WGS sequence"/>
</dbReference>
<accession>A0A2S6MWR0</accession>
<keyword evidence="4" id="KW-1185">Reference proteome</keyword>
<reference evidence="3 4" key="1">
    <citation type="journal article" date="2018" name="Arch. Microbiol.">
        <title>New insights into the metabolic potential of the phototrophic purple bacterium Rhodopila globiformis DSM 161(T) from its draft genome sequence and evidence for a vanadium-dependent nitrogenase.</title>
        <authorList>
            <person name="Imhoff J.F."/>
            <person name="Rahn T."/>
            <person name="Kunzel S."/>
            <person name="Neulinger S.C."/>
        </authorList>
    </citation>
    <scope>NUCLEOTIDE SEQUENCE [LARGE SCALE GENOMIC DNA]</scope>
    <source>
        <strain evidence="3 4">DSM 161</strain>
    </source>
</reference>
<dbReference type="EMBL" id="NHRY01000266">
    <property type="protein sequence ID" value="PPQ26788.1"/>
    <property type="molecule type" value="Genomic_DNA"/>
</dbReference>
<dbReference type="SUPFAM" id="SSF55729">
    <property type="entry name" value="Acyl-CoA N-acyltransferases (Nat)"/>
    <property type="match status" value="1"/>
</dbReference>
<sequence>MKESVMPLPIGPKVDPTPRPLPARVPIRGQYASLEPLHRRHAAELWRSAQGADETWTYLGAGPFASAEAMARQVMDLAATHDPMLWAVRPVTTGVVAGWLALMDIQPKNASIEIGNIWFSPGLQRTRAATEAMFLLLKLAADDLGYRRMVWKCNALNAPSKRAAERLGFTYEGRHRMHMIVKGRQRDTDWYSLVGEEWPPCRDALLAWLDPSNFAADGTALRGLADLRSQRA</sequence>
<proteinExistence type="predicted"/>
<dbReference type="Pfam" id="PF13302">
    <property type="entry name" value="Acetyltransf_3"/>
    <property type="match status" value="1"/>
</dbReference>
<name>A0A2S6MWR0_RHOGL</name>
<organism evidence="3 4">
    <name type="scientific">Rhodopila globiformis</name>
    <name type="common">Rhodopseudomonas globiformis</name>
    <dbReference type="NCBI Taxonomy" id="1071"/>
    <lineage>
        <taxon>Bacteria</taxon>
        <taxon>Pseudomonadati</taxon>
        <taxon>Pseudomonadota</taxon>
        <taxon>Alphaproteobacteria</taxon>
        <taxon>Acetobacterales</taxon>
        <taxon>Acetobacteraceae</taxon>
        <taxon>Rhodopila</taxon>
    </lineage>
</organism>
<evidence type="ECO:0000256" key="1">
    <source>
        <dbReference type="SAM" id="MobiDB-lite"/>
    </source>
</evidence>
<dbReference type="OrthoDB" id="5295305at2"/>
<evidence type="ECO:0000313" key="3">
    <source>
        <dbReference type="EMBL" id="PPQ26788.1"/>
    </source>
</evidence>
<dbReference type="PROSITE" id="PS51186">
    <property type="entry name" value="GNAT"/>
    <property type="match status" value="1"/>
</dbReference>